<protein>
    <recommendedName>
        <fullName evidence="3">Ribosomal protein/NADH dehydrogenase domain-containing protein</fullName>
    </recommendedName>
</protein>
<dbReference type="GO" id="GO:0003735">
    <property type="term" value="F:structural constituent of ribosome"/>
    <property type="evidence" value="ECO:0007669"/>
    <property type="project" value="InterPro"/>
</dbReference>
<dbReference type="OMA" id="ISKWIDL"/>
<keyword evidence="2" id="KW-0496">Mitochondrion</keyword>
<dbReference type="AlphaFoldDB" id="A0A8S1JNB9"/>
<dbReference type="Proteomes" id="UP000688137">
    <property type="component" value="Unassembled WGS sequence"/>
</dbReference>
<evidence type="ECO:0000259" key="3">
    <source>
        <dbReference type="Pfam" id="PF05047"/>
    </source>
</evidence>
<evidence type="ECO:0000313" key="5">
    <source>
        <dbReference type="Proteomes" id="UP000688137"/>
    </source>
</evidence>
<evidence type="ECO:0000256" key="2">
    <source>
        <dbReference type="ARBA" id="ARBA00023128"/>
    </source>
</evidence>
<comment type="subcellular location">
    <subcellularLocation>
        <location evidence="1">Mitochondrion</location>
    </subcellularLocation>
</comment>
<organism evidence="4 5">
    <name type="scientific">Paramecium primaurelia</name>
    <dbReference type="NCBI Taxonomy" id="5886"/>
    <lineage>
        <taxon>Eukaryota</taxon>
        <taxon>Sar</taxon>
        <taxon>Alveolata</taxon>
        <taxon>Ciliophora</taxon>
        <taxon>Intramacronucleata</taxon>
        <taxon>Oligohymenophorea</taxon>
        <taxon>Peniculida</taxon>
        <taxon>Parameciidae</taxon>
        <taxon>Paramecium</taxon>
    </lineage>
</organism>
<keyword evidence="5" id="KW-1185">Reference proteome</keyword>
<reference evidence="4" key="1">
    <citation type="submission" date="2021-01" db="EMBL/GenBank/DDBJ databases">
        <authorList>
            <consortium name="Genoscope - CEA"/>
            <person name="William W."/>
        </authorList>
    </citation>
    <scope>NUCLEOTIDE SEQUENCE</scope>
</reference>
<dbReference type="EMBL" id="CAJJDM010000002">
    <property type="protein sequence ID" value="CAD8043421.1"/>
    <property type="molecule type" value="Genomic_DNA"/>
</dbReference>
<feature type="domain" description="Ribosomal protein/NADH dehydrogenase" evidence="3">
    <location>
        <begin position="41"/>
        <end position="76"/>
    </location>
</feature>
<dbReference type="PANTHER" id="PTHR21396:SF2">
    <property type="entry name" value="LARGE RIBOSOMAL SUBUNIT PROTEIN ML43"/>
    <property type="match status" value="1"/>
</dbReference>
<dbReference type="Pfam" id="PF05047">
    <property type="entry name" value="L51_S25_CI-B8"/>
    <property type="match status" value="1"/>
</dbReference>
<dbReference type="GO" id="GO:0032543">
    <property type="term" value="P:mitochondrial translation"/>
    <property type="evidence" value="ECO:0007669"/>
    <property type="project" value="InterPro"/>
</dbReference>
<dbReference type="GO" id="GO:0005762">
    <property type="term" value="C:mitochondrial large ribosomal subunit"/>
    <property type="evidence" value="ECO:0007669"/>
    <property type="project" value="TreeGrafter"/>
</dbReference>
<dbReference type="InterPro" id="IPR039927">
    <property type="entry name" value="Ribosomal_mL43"/>
</dbReference>
<name>A0A8S1JNB9_PARPR</name>
<accession>A0A8S1JNB9</accession>
<proteinExistence type="predicted"/>
<dbReference type="InterPro" id="IPR007741">
    <property type="entry name" value="Ribosomal_mL43/mS25/NADH_DH"/>
</dbReference>
<dbReference type="PANTHER" id="PTHR21396">
    <property type="entry name" value="39S RIBOSOMAL PROTEIN L43"/>
    <property type="match status" value="1"/>
</dbReference>
<evidence type="ECO:0000256" key="1">
    <source>
        <dbReference type="ARBA" id="ARBA00004173"/>
    </source>
</evidence>
<comment type="caution">
    <text evidence="4">The sequence shown here is derived from an EMBL/GenBank/DDBJ whole genome shotgun (WGS) entry which is preliminary data.</text>
</comment>
<evidence type="ECO:0000313" key="4">
    <source>
        <dbReference type="EMBL" id="CAD8043421.1"/>
    </source>
</evidence>
<gene>
    <name evidence="4" type="ORF">PPRIM_AZ9-3.1.T0050072</name>
</gene>
<sequence>MCSRGIFQLKFLQIFYCDYGGSSSKIRHFLPTLIQHPLLNQPKINFQIFMKKNTHPYLNGIYVNGYQKQISLKGLEEDQEILDRIALLRNSFGSQSVRHAGRKVTTLTPSIQGGWNENLFKTNIYPRHQMEISRSFPPIEVPEPRIVPVDKPIDFNKRQVDPYQQIQKPRLGVKKATHI</sequence>